<feature type="compositionally biased region" description="Polar residues" evidence="1">
    <location>
        <begin position="59"/>
        <end position="71"/>
    </location>
</feature>
<dbReference type="EMBL" id="BGPR01000563">
    <property type="protein sequence ID" value="GBM26565.1"/>
    <property type="molecule type" value="Genomic_DNA"/>
</dbReference>
<keyword evidence="3" id="KW-1185">Reference proteome</keyword>
<evidence type="ECO:0000256" key="1">
    <source>
        <dbReference type="SAM" id="MobiDB-lite"/>
    </source>
</evidence>
<dbReference type="AlphaFoldDB" id="A0A4Y2EFD4"/>
<evidence type="ECO:0000313" key="2">
    <source>
        <dbReference type="EMBL" id="GBM26565.1"/>
    </source>
</evidence>
<feature type="region of interest" description="Disordered" evidence="1">
    <location>
        <begin position="58"/>
        <end position="94"/>
    </location>
</feature>
<dbReference type="Proteomes" id="UP000499080">
    <property type="component" value="Unassembled WGS sequence"/>
</dbReference>
<gene>
    <name evidence="2" type="ORF">AVEN_1171_1</name>
</gene>
<reference evidence="2 3" key="1">
    <citation type="journal article" date="2019" name="Sci. Rep.">
        <title>Orb-weaving spider Araneus ventricosus genome elucidates the spidroin gene catalogue.</title>
        <authorList>
            <person name="Kono N."/>
            <person name="Nakamura H."/>
            <person name="Ohtoshi R."/>
            <person name="Moran D.A.P."/>
            <person name="Shinohara A."/>
            <person name="Yoshida Y."/>
            <person name="Fujiwara M."/>
            <person name="Mori M."/>
            <person name="Tomita M."/>
            <person name="Arakawa K."/>
        </authorList>
    </citation>
    <scope>NUCLEOTIDE SEQUENCE [LARGE SCALE GENOMIC DNA]</scope>
</reference>
<comment type="caution">
    <text evidence="2">The sequence shown here is derived from an EMBL/GenBank/DDBJ whole genome shotgun (WGS) entry which is preliminary data.</text>
</comment>
<proteinExistence type="predicted"/>
<feature type="compositionally biased region" description="Basic and acidic residues" evidence="1">
    <location>
        <begin position="77"/>
        <end position="88"/>
    </location>
</feature>
<accession>A0A4Y2EFD4</accession>
<organism evidence="2 3">
    <name type="scientific">Araneus ventricosus</name>
    <name type="common">Orbweaver spider</name>
    <name type="synonym">Epeira ventricosa</name>
    <dbReference type="NCBI Taxonomy" id="182803"/>
    <lineage>
        <taxon>Eukaryota</taxon>
        <taxon>Metazoa</taxon>
        <taxon>Ecdysozoa</taxon>
        <taxon>Arthropoda</taxon>
        <taxon>Chelicerata</taxon>
        <taxon>Arachnida</taxon>
        <taxon>Araneae</taxon>
        <taxon>Araneomorphae</taxon>
        <taxon>Entelegynae</taxon>
        <taxon>Araneoidea</taxon>
        <taxon>Araneidae</taxon>
        <taxon>Araneus</taxon>
    </lineage>
</organism>
<evidence type="ECO:0000313" key="3">
    <source>
        <dbReference type="Proteomes" id="UP000499080"/>
    </source>
</evidence>
<protein>
    <submittedName>
        <fullName evidence="2">Uncharacterized protein</fullName>
    </submittedName>
</protein>
<name>A0A4Y2EFD4_ARAVE</name>
<sequence length="94" mass="10826">MRAISGPTSPLRTVVKRRGRLLSRQLALQTSAITVHGRFNLHQRFTYLLNLWSDRVPNPESSRPITESSPTGHRGHDKTTYTIKEKFKNGNKWK</sequence>